<dbReference type="Ensembl" id="ENSGACT00000001705.2">
    <property type="protein sequence ID" value="ENSGACP00000001704.2"/>
    <property type="gene ID" value="ENSGACG00000001290.2"/>
</dbReference>
<keyword evidence="5" id="KW-0547">Nucleotide-binding</keyword>
<dbReference type="Pfam" id="PF00270">
    <property type="entry name" value="DEAD"/>
    <property type="match status" value="1"/>
</dbReference>
<sequence>MASPLSTMKFWKPGSEAPGISEERELHAESSGSPVIFNPHTALSIEKQRQKLPVFKHRNNILYLVESFQTVIIVGETGCGKTTQLPQYLLEAGWAAEGKVIGVTQPRRVAAISVANRVAEERGALLGHEVGYTIRFDDCSDPHATRIKFLTDGMLIREMMADPLLKKYSVLMLDEAHERTLYTDIAIGLLKKIQKKRRDLRLIVASATLDAKKFHDFFNLNESGDPNKDTCGILTVEGRTFPVDVFYTVSPVPDYVKATVETVLKIHETEDDGDVLAFLTGQEEVEKVVSLLQEQARTLSRYGMKKHLKVLPMYSGLSFAEQMKVFERTPPSVRKVVVATNIAETSITINGVVFVIDCAFVKLRAYNPGTPIESLVVTPISKVSASQRAGRPGRNRPGKCFRLYTEEDFEKLPASTVPEMQRTNLAPVILQLKALGIDNVLRFSFLSPPPAQTMVQALELLYALGGLDHYGRLTDPMGVRMAEFPLSPMFAKMLLESGSFGCSKEVVTIAAMMQIQNIFVVPSNQKKAAVSEKDNIKSCRVSQWCQEHFLNYKGLLRAVTVREQLRRLMNKFKVPRTSSEGDPDVILRCIVYGFFANAARIHHSGSYRVVFNEVVQTAKYYMRDVTAVESSWLVELAPHFYKQAKHGSLASKRSRVL</sequence>
<evidence type="ECO:0000259" key="12">
    <source>
        <dbReference type="PROSITE" id="PS51194"/>
    </source>
</evidence>
<reference evidence="13" key="3">
    <citation type="submission" date="2025-09" db="UniProtKB">
        <authorList>
            <consortium name="Ensembl"/>
        </authorList>
    </citation>
    <scope>IDENTIFICATION</scope>
</reference>
<evidence type="ECO:0000256" key="10">
    <source>
        <dbReference type="ARBA" id="ARBA00047984"/>
    </source>
</evidence>
<evidence type="ECO:0000256" key="1">
    <source>
        <dbReference type="ARBA" id="ARBA00008792"/>
    </source>
</evidence>
<dbReference type="FunFam" id="3.40.50.300:FF:000578">
    <property type="entry name" value="probable ATP-dependent RNA helicase DHX35"/>
    <property type="match status" value="1"/>
</dbReference>
<reference evidence="13 14" key="1">
    <citation type="journal article" date="2021" name="G3 (Bethesda)">
        <title>Improved contiguity of the threespine stickleback genome using long-read sequencing.</title>
        <authorList>
            <person name="Nath S."/>
            <person name="Shaw D.E."/>
            <person name="White M.A."/>
        </authorList>
    </citation>
    <scope>NUCLEOTIDE SEQUENCE [LARGE SCALE GENOMIC DNA]</scope>
    <source>
        <strain evidence="13 14">Lake Benthic</strain>
    </source>
</reference>
<feature type="domain" description="Helicase ATP-binding" evidence="11">
    <location>
        <begin position="62"/>
        <end position="227"/>
    </location>
</feature>
<dbReference type="InterPro" id="IPR002464">
    <property type="entry name" value="DNA/RNA_helicase_DEAH_CS"/>
</dbReference>
<dbReference type="SUPFAM" id="SSF52540">
    <property type="entry name" value="P-loop containing nucleoside triphosphate hydrolases"/>
    <property type="match status" value="1"/>
</dbReference>
<dbReference type="EC" id="3.6.4.13" evidence="2"/>
<keyword evidence="14" id="KW-1185">Reference proteome</keyword>
<evidence type="ECO:0000256" key="8">
    <source>
        <dbReference type="ARBA" id="ARBA00022840"/>
    </source>
</evidence>
<evidence type="ECO:0000256" key="4">
    <source>
        <dbReference type="ARBA" id="ARBA00022728"/>
    </source>
</evidence>
<proteinExistence type="inferred from homology"/>
<evidence type="ECO:0000313" key="14">
    <source>
        <dbReference type="Proteomes" id="UP000007635"/>
    </source>
</evidence>
<dbReference type="GeneTree" id="ENSGT00940000156142"/>
<organism evidence="13 14">
    <name type="scientific">Gasterosteus aculeatus aculeatus</name>
    <name type="common">three-spined stickleback</name>
    <dbReference type="NCBI Taxonomy" id="481459"/>
    <lineage>
        <taxon>Eukaryota</taxon>
        <taxon>Metazoa</taxon>
        <taxon>Chordata</taxon>
        <taxon>Craniata</taxon>
        <taxon>Vertebrata</taxon>
        <taxon>Euteleostomi</taxon>
        <taxon>Actinopterygii</taxon>
        <taxon>Neopterygii</taxon>
        <taxon>Teleostei</taxon>
        <taxon>Neoteleostei</taxon>
        <taxon>Acanthomorphata</taxon>
        <taxon>Eupercaria</taxon>
        <taxon>Perciformes</taxon>
        <taxon>Cottioidei</taxon>
        <taxon>Gasterosteales</taxon>
        <taxon>Gasterosteidae</taxon>
        <taxon>Gasterosteus</taxon>
    </lineage>
</organism>
<keyword evidence="7" id="KW-0347">Helicase</keyword>
<comment type="similarity">
    <text evidence="1">Belongs to the DEAD box helicase family. DEAH subfamily.</text>
</comment>
<evidence type="ECO:0000313" key="13">
    <source>
        <dbReference type="Ensembl" id="ENSGACP00000001704.2"/>
    </source>
</evidence>
<keyword evidence="8" id="KW-0067">ATP-binding</keyword>
<dbReference type="PROSITE" id="PS00690">
    <property type="entry name" value="DEAH_ATP_HELICASE"/>
    <property type="match status" value="1"/>
</dbReference>
<dbReference type="CDD" id="cd17980">
    <property type="entry name" value="DEXHc_DHX35"/>
    <property type="match status" value="1"/>
</dbReference>
<dbReference type="Proteomes" id="UP000007635">
    <property type="component" value="Unassembled WGS sequence"/>
</dbReference>
<dbReference type="AlphaFoldDB" id="G3N8R8"/>
<dbReference type="SMART" id="SM00847">
    <property type="entry name" value="HA2"/>
    <property type="match status" value="1"/>
</dbReference>
<dbReference type="GO" id="GO:0016787">
    <property type="term" value="F:hydrolase activity"/>
    <property type="evidence" value="ECO:0007669"/>
    <property type="project" value="UniProtKB-KW"/>
</dbReference>
<dbReference type="InterPro" id="IPR027417">
    <property type="entry name" value="P-loop_NTPase"/>
</dbReference>
<dbReference type="Bgee" id="ENSGACG00000001290">
    <property type="expression patterns" value="Expressed in diencephalon and 13 other cell types or tissues"/>
</dbReference>
<dbReference type="InterPro" id="IPR011545">
    <property type="entry name" value="DEAD/DEAH_box_helicase_dom"/>
</dbReference>
<keyword evidence="3" id="KW-0507">mRNA processing</keyword>
<reference evidence="13" key="2">
    <citation type="submission" date="2025-08" db="UniProtKB">
        <authorList>
            <consortium name="Ensembl"/>
        </authorList>
    </citation>
    <scope>IDENTIFICATION</scope>
</reference>
<evidence type="ECO:0000259" key="11">
    <source>
        <dbReference type="PROSITE" id="PS51192"/>
    </source>
</evidence>
<dbReference type="Pfam" id="PF00271">
    <property type="entry name" value="Helicase_C"/>
    <property type="match status" value="1"/>
</dbReference>
<dbReference type="CDD" id="cd18791">
    <property type="entry name" value="SF2_C_RHA"/>
    <property type="match status" value="1"/>
</dbReference>
<dbReference type="GO" id="GO:0003723">
    <property type="term" value="F:RNA binding"/>
    <property type="evidence" value="ECO:0007669"/>
    <property type="project" value="TreeGrafter"/>
</dbReference>
<dbReference type="InterPro" id="IPR007502">
    <property type="entry name" value="Helicase-assoc_dom"/>
</dbReference>
<dbReference type="PROSITE" id="PS51192">
    <property type="entry name" value="HELICASE_ATP_BIND_1"/>
    <property type="match status" value="1"/>
</dbReference>
<protein>
    <recommendedName>
        <fullName evidence="2">RNA helicase</fullName>
        <ecNumber evidence="2">3.6.4.13</ecNumber>
    </recommendedName>
</protein>
<evidence type="ECO:0000256" key="6">
    <source>
        <dbReference type="ARBA" id="ARBA00022801"/>
    </source>
</evidence>
<dbReference type="SMART" id="SM00487">
    <property type="entry name" value="DEXDc"/>
    <property type="match status" value="1"/>
</dbReference>
<feature type="domain" description="Helicase C-terminal" evidence="12">
    <location>
        <begin position="259"/>
        <end position="436"/>
    </location>
</feature>
<dbReference type="PANTHER" id="PTHR18934:SF136">
    <property type="entry name" value="ATP-DEPENDENT RNA HELICASE DHX35-RELATED"/>
    <property type="match status" value="1"/>
</dbReference>
<dbReference type="SMART" id="SM00490">
    <property type="entry name" value="HELICc"/>
    <property type="match status" value="1"/>
</dbReference>
<evidence type="ECO:0000256" key="3">
    <source>
        <dbReference type="ARBA" id="ARBA00022664"/>
    </source>
</evidence>
<evidence type="ECO:0000256" key="2">
    <source>
        <dbReference type="ARBA" id="ARBA00012552"/>
    </source>
</evidence>
<dbReference type="Pfam" id="PF04408">
    <property type="entry name" value="WHD_HA2"/>
    <property type="match status" value="1"/>
</dbReference>
<keyword evidence="9" id="KW-0508">mRNA splicing</keyword>
<dbReference type="GO" id="GO:0003724">
    <property type="term" value="F:RNA helicase activity"/>
    <property type="evidence" value="ECO:0007669"/>
    <property type="project" value="UniProtKB-EC"/>
</dbReference>
<keyword evidence="4" id="KW-0747">Spliceosome</keyword>
<dbReference type="InterPro" id="IPR001650">
    <property type="entry name" value="Helicase_C-like"/>
</dbReference>
<evidence type="ECO:0000256" key="7">
    <source>
        <dbReference type="ARBA" id="ARBA00022806"/>
    </source>
</evidence>
<dbReference type="GO" id="GO:0071013">
    <property type="term" value="C:catalytic step 2 spliceosome"/>
    <property type="evidence" value="ECO:0007669"/>
    <property type="project" value="TreeGrafter"/>
</dbReference>
<dbReference type="PROSITE" id="PS51194">
    <property type="entry name" value="HELICASE_CTER"/>
    <property type="match status" value="1"/>
</dbReference>
<evidence type="ECO:0000256" key="9">
    <source>
        <dbReference type="ARBA" id="ARBA00023187"/>
    </source>
</evidence>
<dbReference type="InterPro" id="IPR014001">
    <property type="entry name" value="Helicase_ATP-bd"/>
</dbReference>
<dbReference type="Gene3D" id="3.40.50.300">
    <property type="entry name" value="P-loop containing nucleotide triphosphate hydrolases"/>
    <property type="match status" value="2"/>
</dbReference>
<dbReference type="PANTHER" id="PTHR18934">
    <property type="entry name" value="ATP-DEPENDENT RNA HELICASE"/>
    <property type="match status" value="1"/>
</dbReference>
<dbReference type="InterPro" id="IPR048333">
    <property type="entry name" value="HA2_WH"/>
</dbReference>
<evidence type="ECO:0000256" key="5">
    <source>
        <dbReference type="ARBA" id="ARBA00022741"/>
    </source>
</evidence>
<dbReference type="Gene3D" id="1.20.120.1080">
    <property type="match status" value="1"/>
</dbReference>
<name>G3N8R8_GASAC</name>
<comment type="catalytic activity">
    <reaction evidence="10">
        <text>ATP + H2O = ADP + phosphate + H(+)</text>
        <dbReference type="Rhea" id="RHEA:13065"/>
        <dbReference type="ChEBI" id="CHEBI:15377"/>
        <dbReference type="ChEBI" id="CHEBI:15378"/>
        <dbReference type="ChEBI" id="CHEBI:30616"/>
        <dbReference type="ChEBI" id="CHEBI:43474"/>
        <dbReference type="ChEBI" id="CHEBI:456216"/>
        <dbReference type="EC" id="3.6.4.13"/>
    </reaction>
</comment>
<dbReference type="OrthoDB" id="10253254at2759"/>
<dbReference type="FunFam" id="1.20.120.1080:FF:000001">
    <property type="entry name" value="Pre-mRNA-splicing factor ATP-dependent RNA helicase"/>
    <property type="match status" value="1"/>
</dbReference>
<dbReference type="InterPro" id="IPR011709">
    <property type="entry name" value="DEAD-box_helicase_OB_fold"/>
</dbReference>
<dbReference type="Pfam" id="PF07717">
    <property type="entry name" value="OB_NTP_bind"/>
    <property type="match status" value="1"/>
</dbReference>
<dbReference type="GO" id="GO:0005524">
    <property type="term" value="F:ATP binding"/>
    <property type="evidence" value="ECO:0007669"/>
    <property type="project" value="UniProtKB-KW"/>
</dbReference>
<keyword evidence="6" id="KW-0378">Hydrolase</keyword>
<dbReference type="Pfam" id="PF21010">
    <property type="entry name" value="HA2_C"/>
    <property type="match status" value="1"/>
</dbReference>
<dbReference type="FunFam" id="3.40.50.300:FF:000767">
    <property type="entry name" value="Putative ATP-dependent RNA helicase DHX35"/>
    <property type="match status" value="1"/>
</dbReference>
<dbReference type="GO" id="GO:0000398">
    <property type="term" value="P:mRNA splicing, via spliceosome"/>
    <property type="evidence" value="ECO:0007669"/>
    <property type="project" value="UniProtKB-ARBA"/>
</dbReference>
<accession>G3N8R8</accession>